<keyword evidence="1" id="KW-1133">Transmembrane helix</keyword>
<gene>
    <name evidence="2" type="ORF">GB864_01890</name>
</gene>
<dbReference type="Proteomes" id="UP000438182">
    <property type="component" value="Unassembled WGS sequence"/>
</dbReference>
<comment type="caution">
    <text evidence="2">The sequence shown here is derived from an EMBL/GenBank/DDBJ whole genome shotgun (WGS) entry which is preliminary data.</text>
</comment>
<organism evidence="2 3">
    <name type="scientific">Agromyces seonyuensis</name>
    <dbReference type="NCBI Taxonomy" id="2662446"/>
    <lineage>
        <taxon>Bacteria</taxon>
        <taxon>Bacillati</taxon>
        <taxon>Actinomycetota</taxon>
        <taxon>Actinomycetes</taxon>
        <taxon>Micrococcales</taxon>
        <taxon>Microbacteriaceae</taxon>
        <taxon>Agromyces</taxon>
    </lineage>
</organism>
<feature type="transmembrane region" description="Helical" evidence="1">
    <location>
        <begin position="22"/>
        <end position="43"/>
    </location>
</feature>
<feature type="transmembrane region" description="Helical" evidence="1">
    <location>
        <begin position="161"/>
        <end position="182"/>
    </location>
</feature>
<keyword evidence="1" id="KW-0812">Transmembrane</keyword>
<keyword evidence="3" id="KW-1185">Reference proteome</keyword>
<sequence>MAHGTSAPARGSIAEFDRTTSIWGPITLGLGLVVTIAAALFMAFGTGLGVTAGEFWTAVGAVALLLGVGAIVEPIMYYPILGKSAMYQAFMIGNIGNKLLPASIVAQNKLGARPGTKRAEFISGSAIIGAVIVHIASLVLLVGLLGTWLLSLIPAELIQTVQTFILPAVFGAMVPQLLSFLIKPKTKQTDEAPEPVGVAESN</sequence>
<name>A0A6I4NS53_9MICO</name>
<evidence type="ECO:0000256" key="1">
    <source>
        <dbReference type="SAM" id="Phobius"/>
    </source>
</evidence>
<accession>A0A6I4NS53</accession>
<reference evidence="2 3" key="1">
    <citation type="submission" date="2019-12" db="EMBL/GenBank/DDBJ databases">
        <authorList>
            <person name="Kim Y.S."/>
        </authorList>
    </citation>
    <scope>NUCLEOTIDE SEQUENCE [LARGE SCALE GENOMIC DNA]</scope>
    <source>
        <strain evidence="2 3">MMS17-SY077</strain>
    </source>
</reference>
<feature type="transmembrane region" description="Helical" evidence="1">
    <location>
        <begin position="127"/>
        <end position="149"/>
    </location>
</feature>
<dbReference type="AlphaFoldDB" id="A0A6I4NS53"/>
<dbReference type="RefSeq" id="WP_160422662.1">
    <property type="nucleotide sequence ID" value="NZ_WSTA01000004.1"/>
</dbReference>
<evidence type="ECO:0000313" key="2">
    <source>
        <dbReference type="EMBL" id="MWB97318.1"/>
    </source>
</evidence>
<feature type="transmembrane region" description="Helical" evidence="1">
    <location>
        <begin position="55"/>
        <end position="80"/>
    </location>
</feature>
<evidence type="ECO:0000313" key="3">
    <source>
        <dbReference type="Proteomes" id="UP000438182"/>
    </source>
</evidence>
<proteinExistence type="predicted"/>
<dbReference type="EMBL" id="WSTA01000004">
    <property type="protein sequence ID" value="MWB97318.1"/>
    <property type="molecule type" value="Genomic_DNA"/>
</dbReference>
<keyword evidence="1" id="KW-0472">Membrane</keyword>
<protein>
    <submittedName>
        <fullName evidence="2">Uncharacterized protein</fullName>
    </submittedName>
</protein>